<gene>
    <name evidence="3" type="ORF">B6S08_18120</name>
</gene>
<keyword evidence="2" id="KW-0472">Membrane</keyword>
<evidence type="ECO:0000313" key="3">
    <source>
        <dbReference type="EMBL" id="OXY80316.1"/>
    </source>
</evidence>
<evidence type="ECO:0000256" key="2">
    <source>
        <dbReference type="SAM" id="Phobius"/>
    </source>
</evidence>
<sequence>MNWAILAFQLQEVEVRCDELFLQIVLECHEPEMNHSVTPGMEIREPEISTTVTTPEVTSALNGTGFDGYSTNVYPPFNTTSYPSPPLMQKIAQSKVFWVVVGLVCCLALIYMIYRAVRRCIQSLRGAGHILLVQDTENSHQNPPGNPRYAAGDQSVDLSLAAAGPRLNVASLVRPPIKQEQYALAPIVRHEPTPVSGFVSQQLHTVKQEPPSDGIFGSYSRGASSSEDELFPTCSLRTKKQKKI</sequence>
<comment type="caution">
    <text evidence="3">The sequence shown here is derived from an EMBL/GenBank/DDBJ whole genome shotgun (WGS) entry which is preliminary data.</text>
</comment>
<evidence type="ECO:0000256" key="1">
    <source>
        <dbReference type="SAM" id="MobiDB-lite"/>
    </source>
</evidence>
<keyword evidence="2" id="KW-0812">Transmembrane</keyword>
<dbReference type="Proteomes" id="UP000242757">
    <property type="component" value="Unassembled WGS sequence"/>
</dbReference>
<keyword evidence="4" id="KW-1185">Reference proteome</keyword>
<name>A0A233RA93_9GAMM</name>
<feature type="region of interest" description="Disordered" evidence="1">
    <location>
        <begin position="208"/>
        <end position="244"/>
    </location>
</feature>
<dbReference type="AlphaFoldDB" id="A0A233RA93"/>
<organism evidence="3 4">
    <name type="scientific">Oceanimonas doudoroffii</name>
    <dbReference type="NCBI Taxonomy" id="84158"/>
    <lineage>
        <taxon>Bacteria</taxon>
        <taxon>Pseudomonadati</taxon>
        <taxon>Pseudomonadota</taxon>
        <taxon>Gammaproteobacteria</taxon>
        <taxon>Aeromonadales</taxon>
        <taxon>Aeromonadaceae</taxon>
        <taxon>Oceanimonas</taxon>
    </lineage>
</organism>
<keyword evidence="2" id="KW-1133">Transmembrane helix</keyword>
<feature type="transmembrane region" description="Helical" evidence="2">
    <location>
        <begin position="96"/>
        <end position="114"/>
    </location>
</feature>
<protein>
    <submittedName>
        <fullName evidence="3">Uncharacterized protein</fullName>
    </submittedName>
</protein>
<dbReference type="EMBL" id="NBIM01000018">
    <property type="protein sequence ID" value="OXY80316.1"/>
    <property type="molecule type" value="Genomic_DNA"/>
</dbReference>
<proteinExistence type="predicted"/>
<dbReference type="RefSeq" id="WP_094202209.1">
    <property type="nucleotide sequence ID" value="NZ_NBIM01000018.1"/>
</dbReference>
<reference evidence="3 4" key="1">
    <citation type="submission" date="2017-08" db="EMBL/GenBank/DDBJ databases">
        <title>A Genome Sequence of Oceanimonas doudoroffii ATCC 27123T.</title>
        <authorList>
            <person name="Brennan M.A."/>
            <person name="Maclea K.S."/>
            <person name="Mcclelland W.D."/>
            <person name="Trachtenberg A.M."/>
        </authorList>
    </citation>
    <scope>NUCLEOTIDE SEQUENCE [LARGE SCALE GENOMIC DNA]</scope>
    <source>
        <strain evidence="3 4">ATCC 27123</strain>
    </source>
</reference>
<evidence type="ECO:0000313" key="4">
    <source>
        <dbReference type="Proteomes" id="UP000242757"/>
    </source>
</evidence>
<accession>A0A233RA93</accession>